<proteinExistence type="predicted"/>
<evidence type="ECO:0000313" key="3">
    <source>
        <dbReference type="Proteomes" id="UP000199664"/>
    </source>
</evidence>
<protein>
    <submittedName>
        <fullName evidence="2">Uncharacterized protein</fullName>
    </submittedName>
</protein>
<sequence>MRRNFTLLSLAALGMIATTLPAAAFWERSQWRVCSEGTTAADYQRWRCWELDAYGGAIAPSGGQSFGGRALRQPRGKLPGGIVELLG</sequence>
<evidence type="ECO:0000256" key="1">
    <source>
        <dbReference type="SAM" id="SignalP"/>
    </source>
</evidence>
<evidence type="ECO:0000313" key="2">
    <source>
        <dbReference type="EMBL" id="SEK37835.1"/>
    </source>
</evidence>
<feature type="chain" id="PRO_5011616734" evidence="1">
    <location>
        <begin position="25"/>
        <end position="87"/>
    </location>
</feature>
<name>A0A1H7GPP8_9HYPH</name>
<dbReference type="EMBL" id="FOAN01000001">
    <property type="protein sequence ID" value="SEK37835.1"/>
    <property type="molecule type" value="Genomic_DNA"/>
</dbReference>
<feature type="signal peptide" evidence="1">
    <location>
        <begin position="1"/>
        <end position="24"/>
    </location>
</feature>
<dbReference type="AlphaFoldDB" id="A0A1H7GPP8"/>
<reference evidence="3" key="1">
    <citation type="submission" date="2016-10" db="EMBL/GenBank/DDBJ databases">
        <authorList>
            <person name="Varghese N."/>
            <person name="Submissions S."/>
        </authorList>
    </citation>
    <scope>NUCLEOTIDE SEQUENCE [LARGE SCALE GENOMIC DNA]</scope>
    <source>
        <strain evidence="3">LMG 26383,CCUG 61248,R- 45681</strain>
    </source>
</reference>
<dbReference type="OrthoDB" id="8163874at2"/>
<gene>
    <name evidence="2" type="ORF">SAMN04515666_101364</name>
</gene>
<keyword evidence="3" id="KW-1185">Reference proteome</keyword>
<accession>A0A1H7GPP8</accession>
<organism evidence="2 3">
    <name type="scientific">Bosea lupini</name>
    <dbReference type="NCBI Taxonomy" id="1036779"/>
    <lineage>
        <taxon>Bacteria</taxon>
        <taxon>Pseudomonadati</taxon>
        <taxon>Pseudomonadota</taxon>
        <taxon>Alphaproteobacteria</taxon>
        <taxon>Hyphomicrobiales</taxon>
        <taxon>Boseaceae</taxon>
        <taxon>Bosea</taxon>
    </lineage>
</organism>
<dbReference type="Proteomes" id="UP000199664">
    <property type="component" value="Unassembled WGS sequence"/>
</dbReference>
<keyword evidence="1" id="KW-0732">Signal</keyword>
<dbReference type="RefSeq" id="WP_091829199.1">
    <property type="nucleotide sequence ID" value="NZ_FOAN01000001.1"/>
</dbReference>